<dbReference type="Proteomes" id="UP001341840">
    <property type="component" value="Unassembled WGS sequence"/>
</dbReference>
<dbReference type="EMBL" id="JASCZI010212245">
    <property type="protein sequence ID" value="MED6198859.1"/>
    <property type="molecule type" value="Genomic_DNA"/>
</dbReference>
<name>A0ABU6XLC1_9FABA</name>
<keyword evidence="2" id="KW-1185">Reference proteome</keyword>
<evidence type="ECO:0000313" key="2">
    <source>
        <dbReference type="Proteomes" id="UP001341840"/>
    </source>
</evidence>
<organism evidence="1 2">
    <name type="scientific">Stylosanthes scabra</name>
    <dbReference type="NCBI Taxonomy" id="79078"/>
    <lineage>
        <taxon>Eukaryota</taxon>
        <taxon>Viridiplantae</taxon>
        <taxon>Streptophyta</taxon>
        <taxon>Embryophyta</taxon>
        <taxon>Tracheophyta</taxon>
        <taxon>Spermatophyta</taxon>
        <taxon>Magnoliopsida</taxon>
        <taxon>eudicotyledons</taxon>
        <taxon>Gunneridae</taxon>
        <taxon>Pentapetalae</taxon>
        <taxon>rosids</taxon>
        <taxon>fabids</taxon>
        <taxon>Fabales</taxon>
        <taxon>Fabaceae</taxon>
        <taxon>Papilionoideae</taxon>
        <taxon>50 kb inversion clade</taxon>
        <taxon>dalbergioids sensu lato</taxon>
        <taxon>Dalbergieae</taxon>
        <taxon>Pterocarpus clade</taxon>
        <taxon>Stylosanthes</taxon>
    </lineage>
</organism>
<proteinExistence type="predicted"/>
<sequence>MVDTGDILHKYTDETVSNFTDGVSSAALIDQVVVEAPNQKIDLLRQKRLSDENDTTLSTDFQIFKSSGS</sequence>
<protein>
    <submittedName>
        <fullName evidence="1">Uncharacterized protein</fullName>
    </submittedName>
</protein>
<gene>
    <name evidence="1" type="ORF">PIB30_070550</name>
</gene>
<comment type="caution">
    <text evidence="1">The sequence shown here is derived from an EMBL/GenBank/DDBJ whole genome shotgun (WGS) entry which is preliminary data.</text>
</comment>
<accession>A0ABU6XLC1</accession>
<evidence type="ECO:0000313" key="1">
    <source>
        <dbReference type="EMBL" id="MED6198859.1"/>
    </source>
</evidence>
<reference evidence="1 2" key="1">
    <citation type="journal article" date="2023" name="Plants (Basel)">
        <title>Bridging the Gap: Combining Genomics and Transcriptomics Approaches to Understand Stylosanthes scabra, an Orphan Legume from the Brazilian Caatinga.</title>
        <authorList>
            <person name="Ferreira-Neto J.R.C."/>
            <person name="da Silva M.D."/>
            <person name="Binneck E."/>
            <person name="de Melo N.F."/>
            <person name="da Silva R.H."/>
            <person name="de Melo A.L.T.M."/>
            <person name="Pandolfi V."/>
            <person name="Bustamante F.O."/>
            <person name="Brasileiro-Vidal A.C."/>
            <person name="Benko-Iseppon A.M."/>
        </authorList>
    </citation>
    <scope>NUCLEOTIDE SEQUENCE [LARGE SCALE GENOMIC DNA]</scope>
    <source>
        <tissue evidence="1">Leaves</tissue>
    </source>
</reference>